<sequence>MSEYQRQNNESQKIDQSQQPWTWFLFLMSGLFLFKRGTGKLEMGEVDVSTLEKKARLLNRIKGYMVPEEQSIVHRAEIILQVIANVKRLSESPQHQNAGVQYHSLSFEDRKRNMLMDLSEFIEEDKRRAVHKAVDLDLKLRATSDKLSQMKQGGGSGNVIGEIQGYVEAFEHLLEGDVKVRTTELRKMMSMLKLITSIESKGKIDETDLIEMISPLVEPEQRDSLMQMMQIIKAVGNIQGQSKEEEAMPSNVESEGGLDKEED</sequence>
<accession>A6TSW7</accession>
<evidence type="ECO:0000256" key="1">
    <source>
        <dbReference type="SAM" id="MobiDB-lite"/>
    </source>
</evidence>
<dbReference type="KEGG" id="amt:Amet_3146"/>
<evidence type="ECO:0000313" key="2">
    <source>
        <dbReference type="EMBL" id="ABR49285.1"/>
    </source>
</evidence>
<dbReference type="AlphaFoldDB" id="A6TSW7"/>
<dbReference type="OrthoDB" id="1951630at2"/>
<gene>
    <name evidence="2" type="ordered locus">Amet_3146</name>
</gene>
<evidence type="ECO:0000313" key="3">
    <source>
        <dbReference type="Proteomes" id="UP000001572"/>
    </source>
</evidence>
<dbReference type="Proteomes" id="UP000001572">
    <property type="component" value="Chromosome"/>
</dbReference>
<proteinExistence type="predicted"/>
<organism evidence="2 3">
    <name type="scientific">Alkaliphilus metalliredigens (strain QYMF)</name>
    <dbReference type="NCBI Taxonomy" id="293826"/>
    <lineage>
        <taxon>Bacteria</taxon>
        <taxon>Bacillati</taxon>
        <taxon>Bacillota</taxon>
        <taxon>Clostridia</taxon>
        <taxon>Peptostreptococcales</taxon>
        <taxon>Natronincolaceae</taxon>
        <taxon>Alkaliphilus</taxon>
    </lineage>
</organism>
<dbReference type="EMBL" id="CP000724">
    <property type="protein sequence ID" value="ABR49285.1"/>
    <property type="molecule type" value="Genomic_DNA"/>
</dbReference>
<protein>
    <submittedName>
        <fullName evidence="2">Uncharacterized protein</fullName>
    </submittedName>
</protein>
<dbReference type="eggNOG" id="ENOG50346JY">
    <property type="taxonomic scope" value="Bacteria"/>
</dbReference>
<dbReference type="STRING" id="293826.Amet_3146"/>
<feature type="region of interest" description="Disordered" evidence="1">
    <location>
        <begin position="238"/>
        <end position="263"/>
    </location>
</feature>
<name>A6TSW7_ALKMQ</name>
<dbReference type="RefSeq" id="WP_012064251.1">
    <property type="nucleotide sequence ID" value="NC_009633.1"/>
</dbReference>
<dbReference type="HOGENOM" id="CLU_1056184_0_0_9"/>
<reference evidence="3" key="1">
    <citation type="journal article" date="2016" name="Genome Announc.">
        <title>Complete genome sequence of Alkaliphilus metalliredigens strain QYMF, an alkaliphilic and metal-reducing bacterium isolated from borax-contaminated leachate ponds.</title>
        <authorList>
            <person name="Hwang C."/>
            <person name="Copeland A."/>
            <person name="Lucas S."/>
            <person name="Lapidus A."/>
            <person name="Barry K."/>
            <person name="Detter J.C."/>
            <person name="Glavina Del Rio T."/>
            <person name="Hammon N."/>
            <person name="Israni S."/>
            <person name="Dalin E."/>
            <person name="Tice H."/>
            <person name="Pitluck S."/>
            <person name="Chertkov O."/>
            <person name="Brettin T."/>
            <person name="Bruce D."/>
            <person name="Han C."/>
            <person name="Schmutz J."/>
            <person name="Larimer F."/>
            <person name="Land M.L."/>
            <person name="Hauser L."/>
            <person name="Kyrpides N."/>
            <person name="Mikhailova N."/>
            <person name="Ye Q."/>
            <person name="Zhou J."/>
            <person name="Richardson P."/>
            <person name="Fields M.W."/>
        </authorList>
    </citation>
    <scope>NUCLEOTIDE SEQUENCE [LARGE SCALE GENOMIC DNA]</scope>
    <source>
        <strain evidence="3">QYMF</strain>
    </source>
</reference>
<keyword evidence="3" id="KW-1185">Reference proteome</keyword>